<keyword evidence="2" id="KW-0378">Hydrolase</keyword>
<dbReference type="GO" id="GO:0004519">
    <property type="term" value="F:endonuclease activity"/>
    <property type="evidence" value="ECO:0007669"/>
    <property type="project" value="UniProtKB-KW"/>
</dbReference>
<dbReference type="GO" id="GO:0006506">
    <property type="term" value="P:GPI anchor biosynthetic process"/>
    <property type="evidence" value="ECO:0007669"/>
    <property type="project" value="TreeGrafter"/>
</dbReference>
<dbReference type="EMBL" id="SHKL01000001">
    <property type="protein sequence ID" value="RZT86831.1"/>
    <property type="molecule type" value="Genomic_DNA"/>
</dbReference>
<dbReference type="PANTHER" id="PTHR14859">
    <property type="entry name" value="CALCOFLUOR WHITE HYPERSENSITIVE PROTEIN PRECURSOR"/>
    <property type="match status" value="1"/>
</dbReference>
<evidence type="ECO:0000313" key="2">
    <source>
        <dbReference type="EMBL" id="RZT86831.1"/>
    </source>
</evidence>
<dbReference type="GO" id="GO:0004527">
    <property type="term" value="F:exonuclease activity"/>
    <property type="evidence" value="ECO:0007669"/>
    <property type="project" value="UniProtKB-KW"/>
</dbReference>
<name>A0A4Q7V0J6_PSEST</name>
<dbReference type="Gene3D" id="3.60.10.10">
    <property type="entry name" value="Endonuclease/exonuclease/phosphatase"/>
    <property type="match status" value="1"/>
</dbReference>
<accession>A0A4Q7V0J6</accession>
<evidence type="ECO:0000313" key="3">
    <source>
        <dbReference type="Proteomes" id="UP000291591"/>
    </source>
</evidence>
<keyword evidence="2" id="KW-0255">Endonuclease</keyword>
<dbReference type="InterPro" id="IPR051916">
    <property type="entry name" value="GPI-anchor_lipid_remodeler"/>
</dbReference>
<dbReference type="Pfam" id="PF03372">
    <property type="entry name" value="Exo_endo_phos"/>
    <property type="match status" value="1"/>
</dbReference>
<dbReference type="AlphaFoldDB" id="A0A4Q7V0J6"/>
<dbReference type="InterPro" id="IPR005135">
    <property type="entry name" value="Endo/exonuclease/phosphatase"/>
</dbReference>
<feature type="domain" description="Endonuclease/exonuclease/phosphatase" evidence="1">
    <location>
        <begin position="12"/>
        <end position="261"/>
    </location>
</feature>
<keyword evidence="3" id="KW-1185">Reference proteome</keyword>
<reference evidence="2 3" key="1">
    <citation type="submission" date="2019-02" db="EMBL/GenBank/DDBJ databases">
        <title>Sequencing the genomes of 1000 actinobacteria strains.</title>
        <authorList>
            <person name="Klenk H.-P."/>
        </authorList>
    </citation>
    <scope>NUCLEOTIDE SEQUENCE [LARGE SCALE GENOMIC DNA]</scope>
    <source>
        <strain evidence="2 3">DSM 45779</strain>
    </source>
</reference>
<comment type="caution">
    <text evidence="2">The sequence shown here is derived from an EMBL/GenBank/DDBJ whole genome shotgun (WGS) entry which is preliminary data.</text>
</comment>
<dbReference type="GO" id="GO:0016020">
    <property type="term" value="C:membrane"/>
    <property type="evidence" value="ECO:0007669"/>
    <property type="project" value="GOC"/>
</dbReference>
<gene>
    <name evidence="2" type="ORF">EV383_3730</name>
</gene>
<protein>
    <submittedName>
        <fullName evidence="2">Endonuclease/exonuclease/phosphatase family metal-dependent hydrolase</fullName>
    </submittedName>
</protein>
<evidence type="ECO:0000259" key="1">
    <source>
        <dbReference type="Pfam" id="PF03372"/>
    </source>
</evidence>
<dbReference type="SUPFAM" id="SSF56219">
    <property type="entry name" value="DNase I-like"/>
    <property type="match status" value="1"/>
</dbReference>
<dbReference type="InterPro" id="IPR036691">
    <property type="entry name" value="Endo/exonu/phosph_ase_sf"/>
</dbReference>
<keyword evidence="2" id="KW-0540">Nuclease</keyword>
<proteinExistence type="predicted"/>
<organism evidence="2 3">
    <name type="scientific">Pseudonocardia sediminis</name>
    <dbReference type="NCBI Taxonomy" id="1397368"/>
    <lineage>
        <taxon>Bacteria</taxon>
        <taxon>Bacillati</taxon>
        <taxon>Actinomycetota</taxon>
        <taxon>Actinomycetes</taxon>
        <taxon>Pseudonocardiales</taxon>
        <taxon>Pseudonocardiaceae</taxon>
        <taxon>Pseudonocardia</taxon>
    </lineage>
</organism>
<dbReference type="PANTHER" id="PTHR14859:SF15">
    <property type="entry name" value="ENDONUCLEASE_EXONUCLEASE_PHOSPHATASE DOMAIN-CONTAINING PROTEIN"/>
    <property type="match status" value="1"/>
</dbReference>
<dbReference type="Proteomes" id="UP000291591">
    <property type="component" value="Unassembled WGS sequence"/>
</dbReference>
<sequence>MARTLAPMRVATVNLASGRDVTGESLSAPELAAAVAELGADVVSVQEVDVGQPRSYGVDQPLAVAEGLGATDWRFAATVAGTPEPDSVRSWTPVDPVGLRGPGDEVLGPRYGVALFSRVPVRRWHVLGLTAGRAKLPLRAPDPGTGQVRTWWFPDEPRIAVAAELDGLTVVGTHLSFAPHTATRQLHRIRTWCSGLPGPVLVAGDLNLVGPLPAFVTGGDRLVHGPTFPAAEPRLQLDHLLSLGGLTGTDTDVRWLEVGDHRAVSAAVTSSAC</sequence>
<keyword evidence="2" id="KW-0269">Exonuclease</keyword>